<dbReference type="AlphaFoldDB" id="A0A1F5MII7"/>
<dbReference type="EMBL" id="MFDO01000023">
    <property type="protein sequence ID" value="OGE65191.1"/>
    <property type="molecule type" value="Genomic_DNA"/>
</dbReference>
<reference evidence="1 2" key="1">
    <citation type="journal article" date="2016" name="Nat. Commun.">
        <title>Thousands of microbial genomes shed light on interconnected biogeochemical processes in an aquifer system.</title>
        <authorList>
            <person name="Anantharaman K."/>
            <person name="Brown C.T."/>
            <person name="Hug L.A."/>
            <person name="Sharon I."/>
            <person name="Castelle C.J."/>
            <person name="Probst A.J."/>
            <person name="Thomas B.C."/>
            <person name="Singh A."/>
            <person name="Wilkins M.J."/>
            <person name="Karaoz U."/>
            <person name="Brodie E.L."/>
            <person name="Williams K.H."/>
            <person name="Hubbard S.S."/>
            <person name="Banfield J.F."/>
        </authorList>
    </citation>
    <scope>NUCLEOTIDE SEQUENCE [LARGE SCALE GENOMIC DNA]</scope>
</reference>
<accession>A0A1F5MII7</accession>
<proteinExistence type="predicted"/>
<protein>
    <submittedName>
        <fullName evidence="1">Uncharacterized protein</fullName>
    </submittedName>
</protein>
<comment type="caution">
    <text evidence="1">The sequence shown here is derived from an EMBL/GenBank/DDBJ whole genome shotgun (WGS) entry which is preliminary data.</text>
</comment>
<dbReference type="Proteomes" id="UP000178017">
    <property type="component" value="Unassembled WGS sequence"/>
</dbReference>
<evidence type="ECO:0000313" key="1">
    <source>
        <dbReference type="EMBL" id="OGE65191.1"/>
    </source>
</evidence>
<name>A0A1F5MII7_9BACT</name>
<organism evidence="1 2">
    <name type="scientific">Candidatus Daviesbacteria bacterium RIFCSPLOWO2_01_FULL_40_24</name>
    <dbReference type="NCBI Taxonomy" id="1797787"/>
    <lineage>
        <taxon>Bacteria</taxon>
        <taxon>Candidatus Daviesiibacteriota</taxon>
    </lineage>
</organism>
<evidence type="ECO:0000313" key="2">
    <source>
        <dbReference type="Proteomes" id="UP000178017"/>
    </source>
</evidence>
<sequence length="298" mass="33249">MKFTSHHPPYEYLRKKWIARHRQASESFLDSHSDTIKHLTLGGLGGLLMLSNPAAMASLPQNTNGLLADRSANRDQEPQLRTVKHLQESVPTEVRKLTIEEEKEIEEILSQQYNLPVKAEIDGIKLNRSYGLIGGEQHLYRYPGDTVFKHADTTSDWAMYGGSGIAPGLGAWGYFVPSEAQFSNKDKLRERYYIAVQTFLAPGFAENVGKYRDFFKFRKMLLVNPKTGQAVVTVVGDAGPAEWTGKHLGGSPEVMHFVGYAKGPRKGPVLYFFIDDPKDEVPLGPIDPAQGYANLVKI</sequence>
<gene>
    <name evidence="1" type="ORF">A3B49_01525</name>
</gene>